<keyword evidence="1" id="KW-0812">Transmembrane</keyword>
<keyword evidence="1" id="KW-0472">Membrane</keyword>
<feature type="transmembrane region" description="Helical" evidence="1">
    <location>
        <begin position="118"/>
        <end position="141"/>
    </location>
</feature>
<feature type="transmembrane region" description="Helical" evidence="1">
    <location>
        <begin position="153"/>
        <end position="174"/>
    </location>
</feature>
<gene>
    <name evidence="2" type="ORF">COY16_03215</name>
</gene>
<feature type="transmembrane region" description="Helical" evidence="1">
    <location>
        <begin position="414"/>
        <end position="434"/>
    </location>
</feature>
<feature type="transmembrane region" description="Helical" evidence="1">
    <location>
        <begin position="346"/>
        <end position="367"/>
    </location>
</feature>
<dbReference type="AlphaFoldDB" id="A0A2M7TYL4"/>
<dbReference type="EMBL" id="PFOB01000040">
    <property type="protein sequence ID" value="PIZ62927.1"/>
    <property type="molecule type" value="Genomic_DNA"/>
</dbReference>
<keyword evidence="1" id="KW-1133">Transmembrane helix</keyword>
<evidence type="ECO:0000313" key="2">
    <source>
        <dbReference type="EMBL" id="PIZ62927.1"/>
    </source>
</evidence>
<feature type="transmembrane region" description="Helical" evidence="1">
    <location>
        <begin position="245"/>
        <end position="264"/>
    </location>
</feature>
<feature type="transmembrane region" description="Helical" evidence="1">
    <location>
        <begin position="12"/>
        <end position="31"/>
    </location>
</feature>
<feature type="transmembrane region" description="Helical" evidence="1">
    <location>
        <begin position="446"/>
        <end position="466"/>
    </location>
</feature>
<comment type="caution">
    <text evidence="2">The sequence shown here is derived from an EMBL/GenBank/DDBJ whole genome shotgun (WGS) entry which is preliminary data.</text>
</comment>
<feature type="transmembrane region" description="Helical" evidence="1">
    <location>
        <begin position="647"/>
        <end position="670"/>
    </location>
</feature>
<protein>
    <submittedName>
        <fullName evidence="2">Uncharacterized protein</fullName>
    </submittedName>
</protein>
<organism evidence="2 3">
    <name type="scientific">Candidatus Roizmanbacteria bacterium CG_4_10_14_0_2_um_filter_39_13</name>
    <dbReference type="NCBI Taxonomy" id="1974825"/>
    <lineage>
        <taxon>Bacteria</taxon>
        <taxon>Candidatus Roizmaniibacteriota</taxon>
    </lineage>
</organism>
<feature type="transmembrane region" description="Helical" evidence="1">
    <location>
        <begin position="211"/>
        <end position="238"/>
    </location>
</feature>
<evidence type="ECO:0000256" key="1">
    <source>
        <dbReference type="SAM" id="Phobius"/>
    </source>
</evidence>
<feature type="transmembrane region" description="Helical" evidence="1">
    <location>
        <begin position="319"/>
        <end position="340"/>
    </location>
</feature>
<evidence type="ECO:0000313" key="3">
    <source>
        <dbReference type="Proteomes" id="UP000228503"/>
    </source>
</evidence>
<accession>A0A2M7TYL4</accession>
<sequence>MKLITFLNKYKLLISIISLGVGIRLFFAFSFNHIFDYFNILVLSKSVADTNSLLEGWFVLKNAIRHESQLFGIIYYQVIAGWLHFLDVIKIIDLGFIFDTKPYDPETPYMSGFGQWGPLHYQVTAIKLIQFLYEGIFLFFFLSTIRLIKKHSYNALIIGALFWALNPFMIYATYVPFQSDLAMTTFLLGGVYFGIKILSNNKKNITSKEMVLMSACFALGAIIKQVPILFIIPFLIILTPSIKSFFLNSALFAVFYYVISQPFANDSTLMKTFFLASEESTALFNFTLNNASFMIMIYVLALILIFVNRAIIRKNPFNLLRISVILLSITYISEDIPFLYAQFNIWIMPFLILMAFIDPIFAVFLLVPIIGFYRRIIIDNGTMTGSMMLTYGAALSNIPSFDSIITSILQPVLIHRFINSFFILGHSLIIYYSIKYWNQSKAFVKQLPLISVPIILASIYICFFSFDFIVRSNLAKVTIFKYFDTHEQLLSQSPITFVIQNKYQRSITGIEVALMRKSIQKSDFVILEAFDEEGSILVHKEVNDYTIPNGFGEFYIPFGKKVTNKRITIQISKKYGQNQILIQQADTSNYESSQERYYGHYDSFYDSKPVSISFPNGMYKVNVLGTYSLEDMFLNVKNHFNQRPSFYYVYFSLSVITLLGGGVVSGILLYKNRKLFHEHF</sequence>
<reference evidence="3" key="1">
    <citation type="submission" date="2017-09" db="EMBL/GenBank/DDBJ databases">
        <title>Depth-based differentiation of microbial function through sediment-hosted aquifers and enrichment of novel symbionts in the deep terrestrial subsurface.</title>
        <authorList>
            <person name="Probst A.J."/>
            <person name="Ladd B."/>
            <person name="Jarett J.K."/>
            <person name="Geller-Mcgrath D.E."/>
            <person name="Sieber C.M.K."/>
            <person name="Emerson J.B."/>
            <person name="Anantharaman K."/>
            <person name="Thomas B.C."/>
            <person name="Malmstrom R."/>
            <person name="Stieglmeier M."/>
            <person name="Klingl A."/>
            <person name="Woyke T."/>
            <person name="Ryan C.M."/>
            <person name="Banfield J.F."/>
        </authorList>
    </citation>
    <scope>NUCLEOTIDE SEQUENCE [LARGE SCALE GENOMIC DNA]</scope>
</reference>
<proteinExistence type="predicted"/>
<name>A0A2M7TYL4_9BACT</name>
<dbReference type="Proteomes" id="UP000228503">
    <property type="component" value="Unassembled WGS sequence"/>
</dbReference>
<feature type="transmembrane region" description="Helical" evidence="1">
    <location>
        <begin position="284"/>
        <end position="307"/>
    </location>
</feature>